<feature type="domain" description="ATP-grasp" evidence="3">
    <location>
        <begin position="118"/>
        <end position="301"/>
    </location>
</feature>
<evidence type="ECO:0000313" key="5">
    <source>
        <dbReference type="Proteomes" id="UP000596063"/>
    </source>
</evidence>
<dbReference type="InterPro" id="IPR013651">
    <property type="entry name" value="ATP-grasp_RimK-type"/>
</dbReference>
<evidence type="ECO:0000256" key="1">
    <source>
        <dbReference type="ARBA" id="ARBA00023211"/>
    </source>
</evidence>
<gene>
    <name evidence="4" type="ORF">I6N98_15575</name>
</gene>
<protein>
    <submittedName>
        <fullName evidence="4">GAK system ATP-grasp enzyme</fullName>
    </submittedName>
</protein>
<evidence type="ECO:0000256" key="2">
    <source>
        <dbReference type="PROSITE-ProRule" id="PRU00409"/>
    </source>
</evidence>
<dbReference type="PANTHER" id="PTHR21621:SF0">
    <property type="entry name" value="BETA-CITRYLGLUTAMATE SYNTHASE B-RELATED"/>
    <property type="match status" value="1"/>
</dbReference>
<dbReference type="GO" id="GO:0046872">
    <property type="term" value="F:metal ion binding"/>
    <property type="evidence" value="ECO:0007669"/>
    <property type="project" value="InterPro"/>
</dbReference>
<dbReference type="InterPro" id="IPR011761">
    <property type="entry name" value="ATP-grasp"/>
</dbReference>
<evidence type="ECO:0000313" key="4">
    <source>
        <dbReference type="EMBL" id="QQD17743.1"/>
    </source>
</evidence>
<keyword evidence="1" id="KW-0464">Manganese</keyword>
<accession>A0A7T4QZM8</accession>
<dbReference type="SUPFAM" id="SSF56059">
    <property type="entry name" value="Glutathione synthetase ATP-binding domain-like"/>
    <property type="match status" value="1"/>
</dbReference>
<keyword evidence="5" id="KW-1185">Reference proteome</keyword>
<dbReference type="GO" id="GO:0005524">
    <property type="term" value="F:ATP binding"/>
    <property type="evidence" value="ECO:0007669"/>
    <property type="project" value="UniProtKB-UniRule"/>
</dbReference>
<dbReference type="RefSeq" id="WP_198569242.1">
    <property type="nucleotide sequence ID" value="NZ_CP066167.1"/>
</dbReference>
<evidence type="ECO:0000259" key="3">
    <source>
        <dbReference type="PROSITE" id="PS50975"/>
    </source>
</evidence>
<proteinExistence type="predicted"/>
<dbReference type="Proteomes" id="UP000596063">
    <property type="component" value="Chromosome"/>
</dbReference>
<dbReference type="GO" id="GO:0005737">
    <property type="term" value="C:cytoplasm"/>
    <property type="evidence" value="ECO:0007669"/>
    <property type="project" value="TreeGrafter"/>
</dbReference>
<keyword evidence="2" id="KW-0547">Nucleotide-binding</keyword>
<dbReference type="AlphaFoldDB" id="A0A7T4QZM8"/>
<dbReference type="EMBL" id="CP066167">
    <property type="protein sequence ID" value="QQD17743.1"/>
    <property type="molecule type" value="Genomic_DNA"/>
</dbReference>
<dbReference type="Gene3D" id="3.40.50.20">
    <property type="match status" value="1"/>
</dbReference>
<dbReference type="InterPro" id="IPR027592">
    <property type="entry name" value="ATP-grasp_GAK"/>
</dbReference>
<dbReference type="PANTHER" id="PTHR21621">
    <property type="entry name" value="RIBOSOMAL PROTEIN S6 MODIFICATION PROTEIN"/>
    <property type="match status" value="1"/>
</dbReference>
<dbReference type="GO" id="GO:0016879">
    <property type="term" value="F:ligase activity, forming carbon-nitrogen bonds"/>
    <property type="evidence" value="ECO:0007669"/>
    <property type="project" value="TreeGrafter"/>
</dbReference>
<keyword evidence="2" id="KW-0067">ATP-binding</keyword>
<dbReference type="NCBIfam" id="TIGR04356">
    <property type="entry name" value="grasp_GAK"/>
    <property type="match status" value="1"/>
</dbReference>
<sequence>MPDRHSKPPRIAVVGIPGKWSTEVLADALEARTGFRAVVDMAEVSLDLSRGALICSPPGYGELNLCDLDGIIVKKISAQYSPNTLDRLALLRTAEQAGVRVFSPVASMEGLVNRLHCTLALQHAAIPMPETFITESIDAALDAVTRFGGAVFKPLFSTKARGMLLLDSSDDPTALRNTIETFRSDNPLMYIQRKVELPGRDLGMVFLGGRYLGTYARVNQGDSWNTTINSGGRYAEVQPDPALIELGQRAQAPFNMDFTTVDIAETDCGPIVFEVSAFGGFRGALEGAGVDAAAHYADYALEQLTR</sequence>
<dbReference type="PROSITE" id="PS50975">
    <property type="entry name" value="ATP_GRASP"/>
    <property type="match status" value="1"/>
</dbReference>
<organism evidence="4 5">
    <name type="scientific">Spongiibacter nanhainus</name>
    <dbReference type="NCBI Taxonomy" id="2794344"/>
    <lineage>
        <taxon>Bacteria</taxon>
        <taxon>Pseudomonadati</taxon>
        <taxon>Pseudomonadota</taxon>
        <taxon>Gammaproteobacteria</taxon>
        <taxon>Cellvibrionales</taxon>
        <taxon>Spongiibacteraceae</taxon>
        <taxon>Spongiibacter</taxon>
    </lineage>
</organism>
<dbReference type="Gene3D" id="3.30.470.20">
    <property type="entry name" value="ATP-grasp fold, B domain"/>
    <property type="match status" value="1"/>
</dbReference>
<name>A0A7T4QZM8_9GAMM</name>
<dbReference type="KEGG" id="snan:I6N98_15575"/>
<reference evidence="4 5" key="1">
    <citation type="submission" date="2020-12" db="EMBL/GenBank/DDBJ databases">
        <authorList>
            <person name="Shan Y."/>
        </authorList>
    </citation>
    <scope>NUCLEOTIDE SEQUENCE [LARGE SCALE GENOMIC DNA]</scope>
    <source>
        <strain evidence="5">csc3.9</strain>
    </source>
</reference>
<dbReference type="Pfam" id="PF08443">
    <property type="entry name" value="RimK"/>
    <property type="match status" value="1"/>
</dbReference>